<keyword evidence="7" id="KW-0539">Nucleus</keyword>
<organism evidence="11 12">
    <name type="scientific">Exophiala aquamarina CBS 119918</name>
    <dbReference type="NCBI Taxonomy" id="1182545"/>
    <lineage>
        <taxon>Eukaryota</taxon>
        <taxon>Fungi</taxon>
        <taxon>Dikarya</taxon>
        <taxon>Ascomycota</taxon>
        <taxon>Pezizomycotina</taxon>
        <taxon>Eurotiomycetes</taxon>
        <taxon>Chaetothyriomycetidae</taxon>
        <taxon>Chaetothyriales</taxon>
        <taxon>Herpotrichiellaceae</taxon>
        <taxon>Exophiala</taxon>
    </lineage>
</organism>
<dbReference type="FunFam" id="2.60.120.1040:FF:000001">
    <property type="entry name" value="Zinc finger protein ZPR1"/>
    <property type="match status" value="1"/>
</dbReference>
<dbReference type="Proteomes" id="UP000027920">
    <property type="component" value="Unassembled WGS sequence"/>
</dbReference>
<evidence type="ECO:0000313" key="12">
    <source>
        <dbReference type="Proteomes" id="UP000027920"/>
    </source>
</evidence>
<comment type="similarity">
    <text evidence="2">Belongs to the ZPR1 family.</text>
</comment>
<dbReference type="Gene3D" id="2.60.120.1040">
    <property type="entry name" value="ZPR1, A/B domain"/>
    <property type="match status" value="2"/>
</dbReference>
<accession>A0A072P3Z0</accession>
<evidence type="ECO:0000256" key="6">
    <source>
        <dbReference type="ARBA" id="ARBA00022833"/>
    </source>
</evidence>
<comment type="function">
    <text evidence="8">Acts as a protein folding chaperone for elongation factor 1-alpha.</text>
</comment>
<dbReference type="PANTHER" id="PTHR10876:SF0">
    <property type="entry name" value="ZINC FINGER PROTEIN ZPR1"/>
    <property type="match status" value="1"/>
</dbReference>
<dbReference type="InterPro" id="IPR056180">
    <property type="entry name" value="ZPR1_jr_dom"/>
</dbReference>
<dbReference type="GO" id="GO:0008270">
    <property type="term" value="F:zinc ion binding"/>
    <property type="evidence" value="ECO:0007669"/>
    <property type="project" value="UniProtKB-KW"/>
</dbReference>
<dbReference type="InterPro" id="IPR004457">
    <property type="entry name" value="Znf_ZPR1"/>
</dbReference>
<dbReference type="PANTHER" id="PTHR10876">
    <property type="entry name" value="ZINC FINGER PROTEIN ZPR1"/>
    <property type="match status" value="1"/>
</dbReference>
<dbReference type="FunFam" id="2.20.25.420:FF:000001">
    <property type="entry name" value="Zinc finger protein ZPR1"/>
    <property type="match status" value="1"/>
</dbReference>
<feature type="domain" description="Zinc finger ZPR1-type" evidence="10">
    <location>
        <begin position="236"/>
        <end position="402"/>
    </location>
</feature>
<dbReference type="GO" id="GO:0005634">
    <property type="term" value="C:nucleus"/>
    <property type="evidence" value="ECO:0007669"/>
    <property type="project" value="UniProtKB-SubCell"/>
</dbReference>
<dbReference type="Pfam" id="PF22794">
    <property type="entry name" value="jr-ZPR1"/>
    <property type="match status" value="2"/>
</dbReference>
<dbReference type="Gene3D" id="2.20.25.420">
    <property type="entry name" value="ZPR1, zinc finger domain"/>
    <property type="match status" value="2"/>
</dbReference>
<evidence type="ECO:0000256" key="1">
    <source>
        <dbReference type="ARBA" id="ARBA00004123"/>
    </source>
</evidence>
<dbReference type="OrthoDB" id="308464at2759"/>
<dbReference type="InterPro" id="IPR042452">
    <property type="entry name" value="ZPR1_Znf1/2"/>
</dbReference>
<gene>
    <name evidence="11" type="ORF">A1O9_09793</name>
</gene>
<dbReference type="GeneID" id="25284701"/>
<keyword evidence="6" id="KW-0862">Zinc</keyword>
<sequence length="445" mass="49783">MAENNPPGVIHADPNETGVYEIESLCMNCRDNGVTRILPIKIPFFKEILLESFSCDHCGWRNNTVKSAGQIQEKGSRYTFKLEETKDFQRQVVRSDTGIFRLEDLDLEMPSAPGQFTNLESMLSKIQTDLAYDQPARKETNPDLYKALEGIIQKLTRMLEGTAFPFTVSLDDISGNSFIEPSPADKDSKYSRHDYLRSHAQNVQLGLATEDDTTDTNGGGMEGVDVVDNEIYELHSECPACSKPCTVNMKRTNIPHFKEVILIATVCDHCGYRTSDVKTGGAIPEKGKRITLAIRTLEDMSRDILKSESCALRSADLGLEVQPGTLGGRFTTVEGLLTQVRDQLHGQIFNMGDEDLSGGDSMTSDTKGRWDHFFNTLDRAIKAEFSYSITLEDPLANSFVQKNVDEGEDPQITTEEYERTEEEIDDLGLKEMKTEGYEEEAAIHQ</sequence>
<evidence type="ECO:0000256" key="9">
    <source>
        <dbReference type="SAM" id="MobiDB-lite"/>
    </source>
</evidence>
<evidence type="ECO:0000256" key="2">
    <source>
        <dbReference type="ARBA" id="ARBA00008354"/>
    </source>
</evidence>
<keyword evidence="12" id="KW-1185">Reference proteome</keyword>
<name>A0A072P3Z0_9EURO</name>
<protein>
    <submittedName>
        <fullName evidence="11">Zinc finger protein</fullName>
    </submittedName>
</protein>
<evidence type="ECO:0000256" key="7">
    <source>
        <dbReference type="ARBA" id="ARBA00023242"/>
    </source>
</evidence>
<dbReference type="STRING" id="1182545.A0A072P3Z0"/>
<evidence type="ECO:0000313" key="11">
    <source>
        <dbReference type="EMBL" id="KEF53998.1"/>
    </source>
</evidence>
<dbReference type="EMBL" id="AMGV01000011">
    <property type="protein sequence ID" value="KEF53998.1"/>
    <property type="molecule type" value="Genomic_DNA"/>
</dbReference>
<comment type="caution">
    <text evidence="11">The sequence shown here is derived from an EMBL/GenBank/DDBJ whole genome shotgun (WGS) entry which is preliminary data.</text>
</comment>
<feature type="domain" description="Zinc finger ZPR1-type" evidence="10">
    <location>
        <begin position="24"/>
        <end position="181"/>
    </location>
</feature>
<dbReference type="RefSeq" id="XP_013256588.1">
    <property type="nucleotide sequence ID" value="XM_013401134.1"/>
</dbReference>
<keyword evidence="5" id="KW-0863">Zinc-finger</keyword>
<comment type="subcellular location">
    <subcellularLocation>
        <location evidence="1">Nucleus</location>
    </subcellularLocation>
</comment>
<evidence type="ECO:0000256" key="4">
    <source>
        <dbReference type="ARBA" id="ARBA00022737"/>
    </source>
</evidence>
<dbReference type="NCBIfam" id="TIGR00310">
    <property type="entry name" value="ZPR1_znf"/>
    <property type="match status" value="2"/>
</dbReference>
<dbReference type="VEuPathDB" id="FungiDB:A1O9_09793"/>
<feature type="region of interest" description="Disordered" evidence="9">
    <location>
        <begin position="405"/>
        <end position="425"/>
    </location>
</feature>
<reference evidence="11 12" key="1">
    <citation type="submission" date="2013-03" db="EMBL/GenBank/DDBJ databases">
        <title>The Genome Sequence of Exophiala aquamarina CBS 119918.</title>
        <authorList>
            <consortium name="The Broad Institute Genomics Platform"/>
            <person name="Cuomo C."/>
            <person name="de Hoog S."/>
            <person name="Gorbushina A."/>
            <person name="Walker B."/>
            <person name="Young S.K."/>
            <person name="Zeng Q."/>
            <person name="Gargeya S."/>
            <person name="Fitzgerald M."/>
            <person name="Haas B."/>
            <person name="Abouelleil A."/>
            <person name="Allen A.W."/>
            <person name="Alvarado L."/>
            <person name="Arachchi H.M."/>
            <person name="Berlin A.M."/>
            <person name="Chapman S.B."/>
            <person name="Gainer-Dewar J."/>
            <person name="Goldberg J."/>
            <person name="Griggs A."/>
            <person name="Gujja S."/>
            <person name="Hansen M."/>
            <person name="Howarth C."/>
            <person name="Imamovic A."/>
            <person name="Ireland A."/>
            <person name="Larimer J."/>
            <person name="McCowan C."/>
            <person name="Murphy C."/>
            <person name="Pearson M."/>
            <person name="Poon T.W."/>
            <person name="Priest M."/>
            <person name="Roberts A."/>
            <person name="Saif S."/>
            <person name="Shea T."/>
            <person name="Sisk P."/>
            <person name="Sykes S."/>
            <person name="Wortman J."/>
            <person name="Nusbaum C."/>
            <person name="Birren B."/>
        </authorList>
    </citation>
    <scope>NUCLEOTIDE SEQUENCE [LARGE SCALE GENOMIC DNA]</scope>
    <source>
        <strain evidence="11 12">CBS 119918</strain>
    </source>
</reference>
<dbReference type="InterPro" id="IPR042451">
    <property type="entry name" value="ZPR1_A/B_dom"/>
</dbReference>
<dbReference type="SMART" id="SM00709">
    <property type="entry name" value="Zpr1"/>
    <property type="match status" value="2"/>
</dbReference>
<keyword evidence="3" id="KW-0479">Metal-binding</keyword>
<dbReference type="AlphaFoldDB" id="A0A072P3Z0"/>
<dbReference type="Pfam" id="PF03367">
    <property type="entry name" value="Zn_ribbon_ZPR1"/>
    <property type="match status" value="2"/>
</dbReference>
<keyword evidence="4" id="KW-0677">Repeat</keyword>
<evidence type="ECO:0000256" key="3">
    <source>
        <dbReference type="ARBA" id="ARBA00022723"/>
    </source>
</evidence>
<proteinExistence type="inferred from homology"/>
<dbReference type="InterPro" id="IPR040141">
    <property type="entry name" value="ZPR1"/>
</dbReference>
<evidence type="ECO:0000256" key="5">
    <source>
        <dbReference type="ARBA" id="ARBA00022771"/>
    </source>
</evidence>
<evidence type="ECO:0000256" key="8">
    <source>
        <dbReference type="ARBA" id="ARBA00054139"/>
    </source>
</evidence>
<dbReference type="FunFam" id="2.20.25.420:FF:000002">
    <property type="entry name" value="Zinc finger protein ZPR1"/>
    <property type="match status" value="1"/>
</dbReference>
<dbReference type="HOGENOM" id="CLU_024138_5_0_1"/>
<evidence type="ECO:0000259" key="10">
    <source>
        <dbReference type="SMART" id="SM00709"/>
    </source>
</evidence>